<gene>
    <name evidence="1" type="ORF">ASPTUDRAFT_43547</name>
</gene>
<reference evidence="2" key="1">
    <citation type="journal article" date="2017" name="Genome Biol.">
        <title>Comparative genomics reveals high biological diversity and specific adaptations in the industrially and medically important fungal genus Aspergillus.</title>
        <authorList>
            <person name="de Vries R.P."/>
            <person name="Riley R."/>
            <person name="Wiebenga A."/>
            <person name="Aguilar-Osorio G."/>
            <person name="Amillis S."/>
            <person name="Uchima C.A."/>
            <person name="Anderluh G."/>
            <person name="Asadollahi M."/>
            <person name="Askin M."/>
            <person name="Barry K."/>
            <person name="Battaglia E."/>
            <person name="Bayram O."/>
            <person name="Benocci T."/>
            <person name="Braus-Stromeyer S.A."/>
            <person name="Caldana C."/>
            <person name="Canovas D."/>
            <person name="Cerqueira G.C."/>
            <person name="Chen F."/>
            <person name="Chen W."/>
            <person name="Choi C."/>
            <person name="Clum A."/>
            <person name="Dos Santos R.A."/>
            <person name="Damasio A.R."/>
            <person name="Diallinas G."/>
            <person name="Emri T."/>
            <person name="Fekete E."/>
            <person name="Flipphi M."/>
            <person name="Freyberg S."/>
            <person name="Gallo A."/>
            <person name="Gournas C."/>
            <person name="Habgood R."/>
            <person name="Hainaut M."/>
            <person name="Harispe M.L."/>
            <person name="Henrissat B."/>
            <person name="Hilden K.S."/>
            <person name="Hope R."/>
            <person name="Hossain A."/>
            <person name="Karabika E."/>
            <person name="Karaffa L."/>
            <person name="Karanyi Z."/>
            <person name="Krasevec N."/>
            <person name="Kuo A."/>
            <person name="Kusch H."/>
            <person name="LaButti K."/>
            <person name="Lagendijk E.L."/>
            <person name="Lapidus A."/>
            <person name="Levasseur A."/>
            <person name="Lindquist E."/>
            <person name="Lipzen A."/>
            <person name="Logrieco A.F."/>
            <person name="MacCabe A."/>
            <person name="Maekelae M.R."/>
            <person name="Malavazi I."/>
            <person name="Melin P."/>
            <person name="Meyer V."/>
            <person name="Mielnichuk N."/>
            <person name="Miskei M."/>
            <person name="Molnar A.P."/>
            <person name="Mule G."/>
            <person name="Ngan C.Y."/>
            <person name="Orejas M."/>
            <person name="Orosz E."/>
            <person name="Ouedraogo J.P."/>
            <person name="Overkamp K.M."/>
            <person name="Park H.-S."/>
            <person name="Perrone G."/>
            <person name="Piumi F."/>
            <person name="Punt P.J."/>
            <person name="Ram A.F."/>
            <person name="Ramon A."/>
            <person name="Rauscher S."/>
            <person name="Record E."/>
            <person name="Riano-Pachon D.M."/>
            <person name="Robert V."/>
            <person name="Roehrig J."/>
            <person name="Ruller R."/>
            <person name="Salamov A."/>
            <person name="Salih N.S."/>
            <person name="Samson R.A."/>
            <person name="Sandor E."/>
            <person name="Sanguinetti M."/>
            <person name="Schuetze T."/>
            <person name="Sepcic K."/>
            <person name="Shelest E."/>
            <person name="Sherlock G."/>
            <person name="Sophianopoulou V."/>
            <person name="Squina F.M."/>
            <person name="Sun H."/>
            <person name="Susca A."/>
            <person name="Todd R.B."/>
            <person name="Tsang A."/>
            <person name="Unkles S.E."/>
            <person name="van de Wiele N."/>
            <person name="van Rossen-Uffink D."/>
            <person name="Oliveira J.V."/>
            <person name="Vesth T.C."/>
            <person name="Visser J."/>
            <person name="Yu J.-H."/>
            <person name="Zhou M."/>
            <person name="Andersen M.R."/>
            <person name="Archer D.B."/>
            <person name="Baker S.E."/>
            <person name="Benoit I."/>
            <person name="Brakhage A.A."/>
            <person name="Braus G.H."/>
            <person name="Fischer R."/>
            <person name="Frisvad J.C."/>
            <person name="Goldman G.H."/>
            <person name="Houbraken J."/>
            <person name="Oakley B."/>
            <person name="Pocsi I."/>
            <person name="Scazzocchio C."/>
            <person name="Seiboth B."/>
            <person name="vanKuyk P.A."/>
            <person name="Wortman J."/>
            <person name="Dyer P.S."/>
            <person name="Grigoriev I.V."/>
        </authorList>
    </citation>
    <scope>NUCLEOTIDE SEQUENCE [LARGE SCALE GENOMIC DNA]</scope>
    <source>
        <strain evidence="2">CBS 134.48</strain>
    </source>
</reference>
<dbReference type="VEuPathDB" id="FungiDB:ASPTUDRAFT_43547"/>
<evidence type="ECO:0000313" key="1">
    <source>
        <dbReference type="EMBL" id="OJI84486.1"/>
    </source>
</evidence>
<keyword evidence="2" id="KW-1185">Reference proteome</keyword>
<proteinExistence type="predicted"/>
<name>A0A1L9N5G3_ASPTC</name>
<evidence type="ECO:0000313" key="2">
    <source>
        <dbReference type="Proteomes" id="UP000184304"/>
    </source>
</evidence>
<protein>
    <submittedName>
        <fullName evidence="1">Uncharacterized protein</fullName>
    </submittedName>
</protein>
<sequence>MSPNQQVFDPLLYISNNLSQFIDLLCLCRVLTILSFLEASTNNPLLLSSVEFVYDLTAHRTFCQLLQ</sequence>
<dbReference type="EMBL" id="KV878203">
    <property type="protein sequence ID" value="OJI84486.1"/>
    <property type="molecule type" value="Genomic_DNA"/>
</dbReference>
<accession>A0A1L9N5G3</accession>
<dbReference type="AlphaFoldDB" id="A0A1L9N5G3"/>
<organism evidence="1 2">
    <name type="scientific">Aspergillus tubingensis (strain CBS 134.48)</name>
    <dbReference type="NCBI Taxonomy" id="767770"/>
    <lineage>
        <taxon>Eukaryota</taxon>
        <taxon>Fungi</taxon>
        <taxon>Dikarya</taxon>
        <taxon>Ascomycota</taxon>
        <taxon>Pezizomycotina</taxon>
        <taxon>Eurotiomycetes</taxon>
        <taxon>Eurotiomycetidae</taxon>
        <taxon>Eurotiales</taxon>
        <taxon>Aspergillaceae</taxon>
        <taxon>Aspergillus</taxon>
        <taxon>Aspergillus subgen. Circumdati</taxon>
    </lineage>
</organism>
<dbReference type="Proteomes" id="UP000184304">
    <property type="component" value="Unassembled WGS sequence"/>
</dbReference>